<keyword evidence="1" id="KW-0479">Metal-binding</keyword>
<comment type="caution">
    <text evidence="6">The sequence shown here is derived from an EMBL/GenBank/DDBJ whole genome shotgun (WGS) entry which is preliminary data.</text>
</comment>
<evidence type="ECO:0000256" key="2">
    <source>
        <dbReference type="ARBA" id="ARBA00022771"/>
    </source>
</evidence>
<keyword evidence="3" id="KW-0862">Zinc</keyword>
<feature type="domain" description="MYND-type" evidence="5">
    <location>
        <begin position="409"/>
        <end position="454"/>
    </location>
</feature>
<proteinExistence type="predicted"/>
<dbReference type="OrthoDB" id="3007465at2759"/>
<dbReference type="AlphaFoldDB" id="A0A550BX33"/>
<evidence type="ECO:0000256" key="3">
    <source>
        <dbReference type="ARBA" id="ARBA00022833"/>
    </source>
</evidence>
<protein>
    <recommendedName>
        <fullName evidence="5">MYND-type domain-containing protein</fullName>
    </recommendedName>
</protein>
<keyword evidence="7" id="KW-1185">Reference proteome</keyword>
<reference evidence="6 7" key="1">
    <citation type="journal article" date="2019" name="New Phytol.">
        <title>Comparative genomics reveals unique wood-decay strategies and fruiting body development in the Schizophyllaceae.</title>
        <authorList>
            <person name="Almasi E."/>
            <person name="Sahu N."/>
            <person name="Krizsan K."/>
            <person name="Balint B."/>
            <person name="Kovacs G.M."/>
            <person name="Kiss B."/>
            <person name="Cseklye J."/>
            <person name="Drula E."/>
            <person name="Henrissat B."/>
            <person name="Nagy I."/>
            <person name="Chovatia M."/>
            <person name="Adam C."/>
            <person name="LaButti K."/>
            <person name="Lipzen A."/>
            <person name="Riley R."/>
            <person name="Grigoriev I.V."/>
            <person name="Nagy L.G."/>
        </authorList>
    </citation>
    <scope>NUCLEOTIDE SEQUENCE [LARGE SCALE GENOMIC DNA]</scope>
    <source>
        <strain evidence="6 7">NL-1724</strain>
    </source>
</reference>
<name>A0A550BX33_9AGAR</name>
<dbReference type="Gene3D" id="6.10.140.2220">
    <property type="match status" value="1"/>
</dbReference>
<evidence type="ECO:0000259" key="5">
    <source>
        <dbReference type="PROSITE" id="PS50865"/>
    </source>
</evidence>
<keyword evidence="2 4" id="KW-0863">Zinc-finger</keyword>
<dbReference type="EMBL" id="VDMD01000053">
    <property type="protein sequence ID" value="TRM57076.1"/>
    <property type="molecule type" value="Genomic_DNA"/>
</dbReference>
<evidence type="ECO:0000256" key="1">
    <source>
        <dbReference type="ARBA" id="ARBA00022723"/>
    </source>
</evidence>
<organism evidence="6 7">
    <name type="scientific">Schizophyllum amplum</name>
    <dbReference type="NCBI Taxonomy" id="97359"/>
    <lineage>
        <taxon>Eukaryota</taxon>
        <taxon>Fungi</taxon>
        <taxon>Dikarya</taxon>
        <taxon>Basidiomycota</taxon>
        <taxon>Agaricomycotina</taxon>
        <taxon>Agaricomycetes</taxon>
        <taxon>Agaricomycetidae</taxon>
        <taxon>Agaricales</taxon>
        <taxon>Schizophyllaceae</taxon>
        <taxon>Schizophyllum</taxon>
    </lineage>
</organism>
<evidence type="ECO:0000313" key="6">
    <source>
        <dbReference type="EMBL" id="TRM57076.1"/>
    </source>
</evidence>
<sequence>MLQVIQNVFAIEENGSTLTLHTRAKADIAIILAILKRHDPLRILRYEPPSPDVLSYTGFWKDPTYADVVDGIMCVTGLRSLSDRPNLANLWTDDSIWTHVFKWLEYMSTPNREFEPAEVDLADRDFFLHHFACPSIDAIVFSLIDLATDSFEPILLLPEVGAASFFIRLWLYWPGLCLTADGAEHENSGKLLISILEAIQTCLAPYMVEATREIVMRNMLSTVANRPDRIFRIIAGHIDHLLALTPRSASEQEIWSLHVQLVSMLADLPALRPKGGYPRRIVRSLLAALHAGLVPLRGAYIAESACNLLQKFLESSTDAHLVTTAIRHGIFPDLCIMSTAPGGEAVVRPTLVLVAGALTTPTALRGFHNTLSMRRMPQLQYTRQDKDTILSCEQRLALITKWQTEWADLQTCGRRECPDPDSTDMRACICGEVLYCSVECQRAHWVDGGHRRTCNRDTKVHGVLSAKAFSFLVAIARVNLEGAYKEIIQRLGDTLQGEDSISVALDLTYGHARWSNRAQAFPGFDFATCRTFLVNVAFRQGGRRCTRPMLFFPDWSAGHANLNMAYRSLSQSWFKTDDTLMEESLTRRERLFGRPEGVPKGPRRE</sequence>
<gene>
    <name evidence="6" type="ORF">BD626DRAFT_225734</name>
</gene>
<dbReference type="GO" id="GO:0008270">
    <property type="term" value="F:zinc ion binding"/>
    <property type="evidence" value="ECO:0007669"/>
    <property type="project" value="UniProtKB-KW"/>
</dbReference>
<dbReference type="PROSITE" id="PS01360">
    <property type="entry name" value="ZF_MYND_1"/>
    <property type="match status" value="1"/>
</dbReference>
<evidence type="ECO:0000313" key="7">
    <source>
        <dbReference type="Proteomes" id="UP000320762"/>
    </source>
</evidence>
<dbReference type="InterPro" id="IPR002893">
    <property type="entry name" value="Znf_MYND"/>
</dbReference>
<accession>A0A550BX33</accession>
<dbReference type="Proteomes" id="UP000320762">
    <property type="component" value="Unassembled WGS sequence"/>
</dbReference>
<evidence type="ECO:0000256" key="4">
    <source>
        <dbReference type="PROSITE-ProRule" id="PRU00134"/>
    </source>
</evidence>
<dbReference type="SUPFAM" id="SSF144232">
    <property type="entry name" value="HIT/MYND zinc finger-like"/>
    <property type="match status" value="1"/>
</dbReference>
<dbReference type="Pfam" id="PF01753">
    <property type="entry name" value="zf-MYND"/>
    <property type="match status" value="1"/>
</dbReference>
<dbReference type="PROSITE" id="PS50865">
    <property type="entry name" value="ZF_MYND_2"/>
    <property type="match status" value="1"/>
</dbReference>